<comment type="caution">
    <text evidence="2">The sequence shown here is derived from an EMBL/GenBank/DDBJ whole genome shotgun (WGS) entry which is preliminary data.</text>
</comment>
<feature type="compositionally biased region" description="Gly residues" evidence="1">
    <location>
        <begin position="100"/>
        <end position="111"/>
    </location>
</feature>
<feature type="region of interest" description="Disordered" evidence="1">
    <location>
        <begin position="198"/>
        <end position="217"/>
    </location>
</feature>
<protein>
    <recommendedName>
        <fullName evidence="4">Peroxisomal membrane protein PEX16</fullName>
    </recommendedName>
</protein>
<sequence>MAARPAEAEGPDDPPWNATPRAARSPCAPRLEVGSARTSSSSLGGGGSLGDWWLEEEAPRAQPRGALRAQVIALDSLDTPEHPEDAAQDPTRAEEAGCQEGEGGGGGGGGGGDLLRVYPRIFAPWSPHAEHGPVEASPGALARAAPADSGLPKRLALLSAALLEILGDLAWAATAAARTQQTQRGAALLCSWSSSRMASGSLGALGEPVSGRAPSGQ</sequence>
<proteinExistence type="predicted"/>
<feature type="compositionally biased region" description="Basic and acidic residues" evidence="1">
    <location>
        <begin position="79"/>
        <end position="95"/>
    </location>
</feature>
<dbReference type="EMBL" id="CAUYUJ010020841">
    <property type="protein sequence ID" value="CAK0900818.1"/>
    <property type="molecule type" value="Genomic_DNA"/>
</dbReference>
<keyword evidence="3" id="KW-1185">Reference proteome</keyword>
<gene>
    <name evidence="2" type="ORF">PCOR1329_LOCUS78010</name>
</gene>
<organism evidence="2 3">
    <name type="scientific">Prorocentrum cordatum</name>
    <dbReference type="NCBI Taxonomy" id="2364126"/>
    <lineage>
        <taxon>Eukaryota</taxon>
        <taxon>Sar</taxon>
        <taxon>Alveolata</taxon>
        <taxon>Dinophyceae</taxon>
        <taxon>Prorocentrales</taxon>
        <taxon>Prorocentraceae</taxon>
        <taxon>Prorocentrum</taxon>
    </lineage>
</organism>
<evidence type="ECO:0008006" key="4">
    <source>
        <dbReference type="Google" id="ProtNLM"/>
    </source>
</evidence>
<reference evidence="2" key="1">
    <citation type="submission" date="2023-10" db="EMBL/GenBank/DDBJ databases">
        <authorList>
            <person name="Chen Y."/>
            <person name="Shah S."/>
            <person name="Dougan E. K."/>
            <person name="Thang M."/>
            <person name="Chan C."/>
        </authorList>
    </citation>
    <scope>NUCLEOTIDE SEQUENCE [LARGE SCALE GENOMIC DNA]</scope>
</reference>
<evidence type="ECO:0000256" key="1">
    <source>
        <dbReference type="SAM" id="MobiDB-lite"/>
    </source>
</evidence>
<accession>A0ABN9XR44</accession>
<evidence type="ECO:0000313" key="2">
    <source>
        <dbReference type="EMBL" id="CAK0900818.1"/>
    </source>
</evidence>
<name>A0ABN9XR44_9DINO</name>
<feature type="region of interest" description="Disordered" evidence="1">
    <location>
        <begin position="1"/>
        <end position="111"/>
    </location>
</feature>
<evidence type="ECO:0000313" key="3">
    <source>
        <dbReference type="Proteomes" id="UP001189429"/>
    </source>
</evidence>
<dbReference type="Proteomes" id="UP001189429">
    <property type="component" value="Unassembled WGS sequence"/>
</dbReference>